<reference evidence="1" key="4">
    <citation type="journal article" date="2016" name="ILAR J">
        <title>Review of Elephant Endotheliotropic Herpesviruses and Acute Hemorrhagic Disease.</title>
        <authorList>
            <person name="Long S.Y."/>
            <person name="Latimer E.M."/>
            <person name="Hayward G.S."/>
        </authorList>
    </citation>
    <scope>NUCLEOTIDE SEQUENCE</scope>
    <source>
        <strain evidence="1">Nyah NAP97</strain>
    </source>
</reference>
<dbReference type="RefSeq" id="YP_010802699.1">
    <property type="nucleotide sequence ID" value="NC_077039.1"/>
</dbReference>
<reference evidence="1" key="5">
    <citation type="journal article" date="2016" name="MSphere">
        <title>Complete Genome Sequence of Elephant Endotheliotropic Herpesvirus 4, the First Example of a GC-Rich Branch Proboscivirus.</title>
        <authorList>
            <person name="Ling P.D."/>
            <person name="Long S.Y."/>
            <person name="Fuery A."/>
            <person name="Peng R.S."/>
            <person name="Heaggans S.Y."/>
            <person name="Qin X."/>
            <person name="Worley K.C."/>
            <person name="Dugan S."/>
            <person name="Hayward G.S."/>
        </authorList>
    </citation>
    <scope>NUCLEOTIDE SEQUENCE</scope>
    <source>
        <strain evidence="1">Nyah NAP97</strain>
    </source>
</reference>
<accession>A0A866VRI4</accession>
<reference evidence="1" key="7">
    <citation type="submission" date="2019-08" db="EMBL/GenBank/DDBJ databases">
        <title>Complete Genome Assembly and Annotation of EEHV3A the First Example of a GC-Branch African Elephant Endotheliotrophic Herpesvirus Associated with Lethal Hemorrhagic Disease.</title>
        <authorList>
            <person name="Tan J."/>
            <person name="Ling P.D."/>
            <person name="Worley K."/>
            <person name="Proudfoot J."/>
            <person name="Bowman M."/>
            <person name="Qin X."/>
            <person name="Latimer E.M."/>
            <person name="Holder K."/>
            <person name="Fayette M."/>
            <person name="Nodolf S."/>
            <person name="Heaggans S.Y."/>
            <person name="Zong J.-C."/>
            <person name="Pearson V.R."/>
            <person name="Hayward G.S."/>
        </authorList>
    </citation>
    <scope>NUCLEOTIDE SEQUENCE</scope>
    <source>
        <strain evidence="1">Nyah NAP97</strain>
    </source>
</reference>
<dbReference type="EMBL" id="MN373268">
    <property type="protein sequence ID" value="QOE74366.1"/>
    <property type="molecule type" value="Genomic_DNA"/>
</dbReference>
<gene>
    <name evidence="1" type="primary">E4C</name>
</gene>
<protein>
    <submittedName>
        <fullName evidence="1">Protein E4C</fullName>
    </submittedName>
</protein>
<evidence type="ECO:0000313" key="2">
    <source>
        <dbReference type="Proteomes" id="UP001162024"/>
    </source>
</evidence>
<reference evidence="1" key="3">
    <citation type="journal article" date="2014" name="J. Virol.">
        <title>Comparative genome analysis of four elephant endotheliotropic herpesviruses, EEHV3, EEHV4, EEHV5, and EEHV6, from cases of hemorrhagic disease or viremia.</title>
        <authorList>
            <person name="Zong JC"/>
            <person name="Latimer EM"/>
            <person name="Long SY"/>
            <person name="Richman LK"/>
            <person name="Heaggans SY"/>
            <person name="Hayward GS."/>
        </authorList>
    </citation>
    <scope>NUCLEOTIDE SEQUENCE</scope>
    <source>
        <strain evidence="1">Nyah NAP97</strain>
    </source>
</reference>
<reference evidence="1" key="6">
    <citation type="journal article" date="2016" name="MSphere">
        <title>Comparison of the Gene Coding Contents and Other Unusual Features of the GC-Rich and AT-Rich Branch Probosciviruses.</title>
        <authorList>
            <person name="Ling P.D."/>
            <person name="Long S.Y."/>
            <person name="Zong J.C."/>
            <person name="Heaggans S.Y."/>
            <person name="Qin X."/>
            <person name="Hayward G.S."/>
        </authorList>
    </citation>
    <scope>NUCLEOTIDE SEQUENCE</scope>
    <source>
        <strain evidence="1">Nyah NAP97</strain>
    </source>
</reference>
<name>A0A866VRI4_9BETA</name>
<dbReference type="KEGG" id="vg:80541483"/>
<reference evidence="1" key="2">
    <citation type="journal article" date="2013" name="Genome Announc.">
        <title>Complete Genome Sequence of Elephant Endotheliotropic Herpesvirus 1A.</title>
        <authorList>
            <person name="Ling P.D."/>
            <person name="Reid J.G."/>
            <person name="Qin X."/>
            <person name="Muzny D.M."/>
            <person name="Gibbs R."/>
            <person name="Petrosino J."/>
            <person name="Peng R."/>
            <person name="Zong J.C."/>
            <person name="Heaggans S.Y."/>
            <person name="Hayward G.S."/>
        </authorList>
    </citation>
    <scope>NUCLEOTIDE SEQUENCE</scope>
    <source>
        <strain evidence="1">Nyah NAP97</strain>
    </source>
</reference>
<proteinExistence type="predicted"/>
<organism evidence="1 2">
    <name type="scientific">Elephant endotheliotropic herpesvirus 3A</name>
    <dbReference type="NCBI Taxonomy" id="1329409"/>
    <lineage>
        <taxon>Viruses</taxon>
        <taxon>Duplodnaviria</taxon>
        <taxon>Heunggongvirae</taxon>
        <taxon>Peploviricota</taxon>
        <taxon>Herviviricetes</taxon>
        <taxon>Herpesvirales</taxon>
        <taxon>Orthoherpesviridae</taxon>
        <taxon>Betaherpesvirinae</taxon>
        <taxon>Proboscivirus</taxon>
        <taxon>Elephant endotheliotropic herpesvirus 3</taxon>
    </lineage>
</organism>
<sequence>MLLFALSLVGSCSLLLQATLVASAEARPTPPATPFYNVSTEHYDWISTMMLTNDPNFFEDVMSWKELYQFEKEAVAELNGYPTVSRWTYSTAEIRSTYSVFTALGKRSGTNRVSAKHQCYAYELLGVPEESHPEPEHDKWWLSPYGGDTTTPKNLL</sequence>
<evidence type="ECO:0000313" key="1">
    <source>
        <dbReference type="EMBL" id="QOE74366.1"/>
    </source>
</evidence>
<dbReference type="Proteomes" id="UP001162024">
    <property type="component" value="Segment"/>
</dbReference>
<dbReference type="GeneID" id="80541483"/>
<reference evidence="1" key="1">
    <citation type="journal article" date="2009" name="Vet. Pathol.">
        <title>Clinico-pathologic features of fatal disease attributed to new variants of endotheliotropic herpesviruses in two Asian elephants (Elephas maximus).</title>
        <authorList>
            <person name="Garner M.M."/>
            <person name="Helmick K."/>
            <person name="Ochsenreiter J."/>
            <person name="Richman L.K."/>
            <person name="Latimer E."/>
            <person name="Wise A.G."/>
            <person name="Maes R.K."/>
            <person name="Kiupel M."/>
            <person name="Nordhausen R.W."/>
            <person name="Zong J.C."/>
            <person name="Hayward G.S."/>
        </authorList>
    </citation>
    <scope>NUCLEOTIDE SEQUENCE</scope>
    <source>
        <strain evidence="1">Nyah NAP97</strain>
    </source>
</reference>
<keyword evidence="2" id="KW-1185">Reference proteome</keyword>